<dbReference type="AlphaFoldDB" id="M2XQX3"/>
<dbReference type="GO" id="GO:0005739">
    <property type="term" value="C:mitochondrion"/>
    <property type="evidence" value="ECO:0007669"/>
    <property type="project" value="TreeGrafter"/>
</dbReference>
<evidence type="ECO:0000259" key="1">
    <source>
        <dbReference type="Pfam" id="PF03193"/>
    </source>
</evidence>
<protein>
    <submittedName>
        <fullName evidence="3">GTP-binding protein</fullName>
    </submittedName>
</protein>
<evidence type="ECO:0000259" key="2">
    <source>
        <dbReference type="Pfam" id="PF21516"/>
    </source>
</evidence>
<evidence type="ECO:0000313" key="4">
    <source>
        <dbReference type="Proteomes" id="UP000030680"/>
    </source>
</evidence>
<dbReference type="InterPro" id="IPR050896">
    <property type="entry name" value="Mito_lipid_metab_GTPase"/>
</dbReference>
<dbReference type="EMBL" id="KB454639">
    <property type="protein sequence ID" value="EME26038.1"/>
    <property type="molecule type" value="Genomic_DNA"/>
</dbReference>
<dbReference type="Gene3D" id="3.40.50.300">
    <property type="entry name" value="P-loop containing nucleotide triphosphate hydrolases"/>
    <property type="match status" value="1"/>
</dbReference>
<dbReference type="PANTHER" id="PTHR46434:SF1">
    <property type="entry name" value="GENETIC INTERACTOR OF PROHIBITINS 3, MITOCHONDRIAL"/>
    <property type="match status" value="1"/>
</dbReference>
<dbReference type="InterPro" id="IPR010914">
    <property type="entry name" value="RsgA_GTPase_dom"/>
</dbReference>
<feature type="domain" description="EngC GTPase" evidence="1">
    <location>
        <begin position="149"/>
        <end position="268"/>
    </location>
</feature>
<keyword evidence="4" id="KW-1185">Reference proteome</keyword>
<dbReference type="Pfam" id="PF21516">
    <property type="entry name" value="YqeH-like_C"/>
    <property type="match status" value="1"/>
</dbReference>
<organism evidence="3 4">
    <name type="scientific">Galdieria sulphuraria</name>
    <name type="common">Red alga</name>
    <dbReference type="NCBI Taxonomy" id="130081"/>
    <lineage>
        <taxon>Eukaryota</taxon>
        <taxon>Rhodophyta</taxon>
        <taxon>Bangiophyceae</taxon>
        <taxon>Galdieriales</taxon>
        <taxon>Galdieriaceae</taxon>
        <taxon>Galdieria</taxon>
    </lineage>
</organism>
<dbReference type="RefSeq" id="XP_005702558.1">
    <property type="nucleotide sequence ID" value="XM_005702501.1"/>
</dbReference>
<dbReference type="GeneID" id="17085032"/>
<dbReference type="GO" id="GO:0005525">
    <property type="term" value="F:GTP binding"/>
    <property type="evidence" value="ECO:0007669"/>
    <property type="project" value="InterPro"/>
</dbReference>
<evidence type="ECO:0000313" key="3">
    <source>
        <dbReference type="EMBL" id="EME26038.1"/>
    </source>
</evidence>
<dbReference type="eggNOG" id="KOG1249">
    <property type="taxonomic scope" value="Eukaryota"/>
</dbReference>
<accession>M2XQX3</accession>
<dbReference type="InterPro" id="IPR048422">
    <property type="entry name" value="NOA1/YqeH-like_C"/>
</dbReference>
<dbReference type="InterPro" id="IPR027417">
    <property type="entry name" value="P-loop_NTPase"/>
</dbReference>
<dbReference type="PANTHER" id="PTHR46434">
    <property type="entry name" value="GENETIC INTERACTOR OF PROHIBITINS 3, MITOCHONDRIAL"/>
    <property type="match status" value="1"/>
</dbReference>
<sequence>MREQVDRIEKALALADMVDSSSETLRGSFSFKKKVQHGSRCPGCGCLLQTTDKDSFGYVPEIVESKARTALCKRCFQLIHYGKLDEKLRLPAATMEELVEAVTGTAGIVQKLKTLFSSLSKEKFLILLVLDIFDLCGSLFSGIQNCLANADLIICVNKIDLLPSVDCQKLVPYIKDTMQRKGLENIQSVRFVSCKTGRGIQSLRRELLHIPRGKRVFVVGVANVGKSSILNQLKLSFRDEVKYRSRRELNHKMKKAPKTLTESQLKDIEKSAEEVPITTSVVPGTTLEVFPVKIGKGYKIYDTPGLFLNNHLSHLLSTEELKLVIPQKSIKPICFRFQEGQHLFLGGLARIHFVEGKPFHVVVYASSEVSIHISSCREAEQFLSSHMSQLLKPPLDKNWIHQMAIQWETNRFSIQGKGWKESAGDIAIAGLGWISFVGCGKMEVDCIVPRGIRLELRDPLLPHVVSEKGVVRWERERTS</sequence>
<dbReference type="GO" id="GO:0003924">
    <property type="term" value="F:GTPase activity"/>
    <property type="evidence" value="ECO:0007669"/>
    <property type="project" value="InterPro"/>
</dbReference>
<dbReference type="KEGG" id="gsl:Gasu_63070"/>
<dbReference type="OMA" id="HYNEVQD"/>
<dbReference type="CDD" id="cd01855">
    <property type="entry name" value="YqeH"/>
    <property type="match status" value="1"/>
</dbReference>
<reference evidence="4" key="1">
    <citation type="journal article" date="2013" name="Science">
        <title>Gene transfer from bacteria and archaea facilitated evolution of an extremophilic eukaryote.</title>
        <authorList>
            <person name="Schonknecht G."/>
            <person name="Chen W.H."/>
            <person name="Ternes C.M."/>
            <person name="Barbier G.G."/>
            <person name="Shrestha R.P."/>
            <person name="Stanke M."/>
            <person name="Brautigam A."/>
            <person name="Baker B.J."/>
            <person name="Banfield J.F."/>
            <person name="Garavito R.M."/>
            <person name="Carr K."/>
            <person name="Wilkerson C."/>
            <person name="Rensing S.A."/>
            <person name="Gagneul D."/>
            <person name="Dickenson N.E."/>
            <person name="Oesterhelt C."/>
            <person name="Lercher M.J."/>
            <person name="Weber A.P."/>
        </authorList>
    </citation>
    <scope>NUCLEOTIDE SEQUENCE [LARGE SCALE GENOMIC DNA]</scope>
    <source>
        <strain evidence="4">074W</strain>
    </source>
</reference>
<feature type="domain" description="NOA1/YqeH-like C-terminal" evidence="2">
    <location>
        <begin position="361"/>
        <end position="459"/>
    </location>
</feature>
<dbReference type="Pfam" id="PF03193">
    <property type="entry name" value="RsgA_GTPase"/>
    <property type="match status" value="1"/>
</dbReference>
<dbReference type="OrthoDB" id="1696305at2759"/>
<dbReference type="STRING" id="130081.M2XQX3"/>
<dbReference type="Gramene" id="EME26038">
    <property type="protein sequence ID" value="EME26038"/>
    <property type="gene ID" value="Gasu_63070"/>
</dbReference>
<dbReference type="Proteomes" id="UP000030680">
    <property type="component" value="Unassembled WGS sequence"/>
</dbReference>
<dbReference type="SUPFAM" id="SSF52540">
    <property type="entry name" value="P-loop containing nucleoside triphosphate hydrolases"/>
    <property type="match status" value="1"/>
</dbReference>
<name>M2XQX3_GALSU</name>
<proteinExistence type="predicted"/>
<gene>
    <name evidence="3" type="ORF">Gasu_63070</name>
</gene>